<keyword evidence="7 12" id="KW-0547">Nucleotide-binding</keyword>
<organism evidence="16 17">
    <name type="scientific">Candidatus Danuiimicrobium aquiferis</name>
    <dbReference type="NCBI Taxonomy" id="1801832"/>
    <lineage>
        <taxon>Bacteria</taxon>
        <taxon>Pseudomonadati</taxon>
        <taxon>Candidatus Omnitrophota</taxon>
        <taxon>Candidatus Danuiimicrobium</taxon>
    </lineage>
</organism>
<evidence type="ECO:0000256" key="11">
    <source>
        <dbReference type="ARBA" id="ARBA00047872"/>
    </source>
</evidence>
<dbReference type="NCBIfam" id="NF005155">
    <property type="entry name" value="PRK06635.1-4"/>
    <property type="match status" value="1"/>
</dbReference>
<dbReference type="NCBIfam" id="TIGR00656">
    <property type="entry name" value="asp_kin_monofn"/>
    <property type="match status" value="1"/>
</dbReference>
<feature type="binding site" evidence="12">
    <location>
        <position position="74"/>
    </location>
    <ligand>
        <name>substrate</name>
    </ligand>
</feature>
<dbReference type="UniPathway" id="UPA00051">
    <property type="reaction ID" value="UER00462"/>
</dbReference>
<sequence>MALIVQKYGGTSVANVDRIKNVAERVVARKRKGDKLVVVVSALAGTTDQLLKMANSISDRPSGREMDMLLATGEQASVALLAMAIHALGEKAISFTGPQVGIITDESHTKARIIDIGTSRIEKALKENNVVIVAGFQGGTVSGEITTLGRGGSDLTAVALAKAVNAELCEIYTDVEGIYTADPRIVPDAQKLDVISYDEILELASLGAKVMQSRSIEVGKKFNVPILVRSSLNNAQGTLITKENKKMEEVVVSGVALHEGEAKVTIFKVPDRPGTAAKIFKIIAEAGINVDMIIQNKTETNATDISFTVYKNELRRAIDAVEKAACEVGAKNVTCDENIAKVSIVGVGMKSHTGVAAKMFDVLAKNKINIDMISTSEIKISCVVEGDKGKDAMRVMHEAFGLGQGPKKRKKK</sequence>
<keyword evidence="8 13" id="KW-0418">Kinase</keyword>
<dbReference type="PROSITE" id="PS00324">
    <property type="entry name" value="ASPARTOKINASE"/>
    <property type="match status" value="1"/>
</dbReference>
<dbReference type="InterPro" id="IPR018042">
    <property type="entry name" value="Aspartate_kinase_CS"/>
</dbReference>
<evidence type="ECO:0000256" key="2">
    <source>
        <dbReference type="ARBA" id="ARBA00004986"/>
    </source>
</evidence>
<dbReference type="InterPro" id="IPR054352">
    <property type="entry name" value="ACT_Aspartokinase"/>
</dbReference>
<comment type="caution">
    <text evidence="16">The sequence shown here is derived from an EMBL/GenBank/DDBJ whole genome shotgun (WGS) entry which is preliminary data.</text>
</comment>
<evidence type="ECO:0000313" key="16">
    <source>
        <dbReference type="EMBL" id="OGW99206.1"/>
    </source>
</evidence>
<comment type="pathway">
    <text evidence="1 14">Amino-acid biosynthesis; L-lysine biosynthesis via DAP pathway; (S)-tetrahydrodipicolinate from L-aspartate: step 1/4.</text>
</comment>
<dbReference type="PIRSF" id="PIRSF000726">
    <property type="entry name" value="Asp_kin"/>
    <property type="match status" value="1"/>
</dbReference>
<dbReference type="InterPro" id="IPR045865">
    <property type="entry name" value="ACT-like_dom_sf"/>
</dbReference>
<dbReference type="PANTHER" id="PTHR21499">
    <property type="entry name" value="ASPARTATE KINASE"/>
    <property type="match status" value="1"/>
</dbReference>
<feature type="binding site" evidence="12">
    <location>
        <begin position="173"/>
        <end position="174"/>
    </location>
    <ligand>
        <name>ATP</name>
        <dbReference type="ChEBI" id="CHEBI:30616"/>
    </ligand>
</feature>
<dbReference type="GO" id="GO:0005829">
    <property type="term" value="C:cytosol"/>
    <property type="evidence" value="ECO:0007669"/>
    <property type="project" value="TreeGrafter"/>
</dbReference>
<comment type="similarity">
    <text evidence="4 13">Belongs to the aspartokinase family.</text>
</comment>
<feature type="binding site" evidence="12">
    <location>
        <begin position="7"/>
        <end position="10"/>
    </location>
    <ligand>
        <name>ATP</name>
        <dbReference type="ChEBI" id="CHEBI:30616"/>
    </ligand>
</feature>
<dbReference type="SUPFAM" id="SSF55021">
    <property type="entry name" value="ACT-like"/>
    <property type="match status" value="2"/>
</dbReference>
<evidence type="ECO:0000313" key="17">
    <source>
        <dbReference type="Proteomes" id="UP000178187"/>
    </source>
</evidence>
<dbReference type="InterPro" id="IPR041740">
    <property type="entry name" value="AKii-LysC-BS"/>
</dbReference>
<dbReference type="Gene3D" id="3.40.1160.10">
    <property type="entry name" value="Acetylglutamate kinase-like"/>
    <property type="match status" value="1"/>
</dbReference>
<dbReference type="Pfam" id="PF22468">
    <property type="entry name" value="ACT_9"/>
    <property type="match status" value="2"/>
</dbReference>
<dbReference type="PANTHER" id="PTHR21499:SF3">
    <property type="entry name" value="ASPARTOKINASE"/>
    <property type="match status" value="1"/>
</dbReference>
<reference evidence="16 17" key="1">
    <citation type="journal article" date="2016" name="Nat. Commun.">
        <title>Thousands of microbial genomes shed light on interconnected biogeochemical processes in an aquifer system.</title>
        <authorList>
            <person name="Anantharaman K."/>
            <person name="Brown C.T."/>
            <person name="Hug L.A."/>
            <person name="Sharon I."/>
            <person name="Castelle C.J."/>
            <person name="Probst A.J."/>
            <person name="Thomas B.C."/>
            <person name="Singh A."/>
            <person name="Wilkins M.J."/>
            <person name="Karaoz U."/>
            <person name="Brodie E.L."/>
            <person name="Williams K.H."/>
            <person name="Hubbard S.S."/>
            <person name="Banfield J.F."/>
        </authorList>
    </citation>
    <scope>NUCLEOTIDE SEQUENCE [LARGE SCALE GENOMIC DNA]</scope>
</reference>
<dbReference type="EMBL" id="MHFR01000013">
    <property type="protein sequence ID" value="OGW99206.1"/>
    <property type="molecule type" value="Genomic_DNA"/>
</dbReference>
<feature type="binding site" evidence="12">
    <location>
        <begin position="209"/>
        <end position="210"/>
    </location>
    <ligand>
        <name>ATP</name>
        <dbReference type="ChEBI" id="CHEBI:30616"/>
    </ligand>
</feature>
<keyword evidence="6 13" id="KW-0808">Transferase</keyword>
<evidence type="ECO:0000256" key="5">
    <source>
        <dbReference type="ARBA" id="ARBA00022605"/>
    </source>
</evidence>
<dbReference type="Gene3D" id="3.30.2130.10">
    <property type="entry name" value="VC0802-like"/>
    <property type="match status" value="1"/>
</dbReference>
<evidence type="ECO:0000256" key="6">
    <source>
        <dbReference type="ARBA" id="ARBA00022679"/>
    </source>
</evidence>
<keyword evidence="10" id="KW-0457">Lysine biosynthesis</keyword>
<evidence type="ECO:0000256" key="1">
    <source>
        <dbReference type="ARBA" id="ARBA00004766"/>
    </source>
</evidence>
<dbReference type="InterPro" id="IPR002912">
    <property type="entry name" value="ACT_dom"/>
</dbReference>
<dbReference type="EC" id="2.7.2.4" evidence="13"/>
<name>A0A1G1L241_9BACT</name>
<dbReference type="GO" id="GO:0009089">
    <property type="term" value="P:lysine biosynthetic process via diaminopimelate"/>
    <property type="evidence" value="ECO:0007669"/>
    <property type="project" value="UniProtKB-UniPathway"/>
</dbReference>
<feature type="binding site" evidence="12">
    <location>
        <position position="179"/>
    </location>
    <ligand>
        <name>ATP</name>
        <dbReference type="ChEBI" id="CHEBI:30616"/>
    </ligand>
</feature>
<dbReference type="NCBIfam" id="NF005154">
    <property type="entry name" value="PRK06635.1-2"/>
    <property type="match status" value="1"/>
</dbReference>
<feature type="binding site" evidence="12">
    <location>
        <position position="47"/>
    </location>
    <ligand>
        <name>substrate</name>
    </ligand>
</feature>
<protein>
    <recommendedName>
        <fullName evidence="13">Aspartokinase</fullName>
        <ecNumber evidence="13">2.7.2.4</ecNumber>
    </recommendedName>
</protein>
<accession>A0A1G1L241</accession>
<dbReference type="InterPro" id="IPR036393">
    <property type="entry name" value="AceGlu_kinase-like_sf"/>
</dbReference>
<dbReference type="CDD" id="cd04261">
    <property type="entry name" value="AAK_AKii-LysC-BS"/>
    <property type="match status" value="1"/>
</dbReference>
<dbReference type="GO" id="GO:0005524">
    <property type="term" value="F:ATP binding"/>
    <property type="evidence" value="ECO:0007669"/>
    <property type="project" value="UniProtKB-KW"/>
</dbReference>
<dbReference type="InterPro" id="IPR001341">
    <property type="entry name" value="Asp_kinase"/>
</dbReference>
<dbReference type="FunFam" id="3.30.2130.10:FF:000002">
    <property type="entry name" value="Aspartokinase"/>
    <property type="match status" value="1"/>
</dbReference>
<evidence type="ECO:0000256" key="3">
    <source>
        <dbReference type="ARBA" id="ARBA00005139"/>
    </source>
</evidence>
<evidence type="ECO:0000256" key="9">
    <source>
        <dbReference type="ARBA" id="ARBA00022840"/>
    </source>
</evidence>
<gene>
    <name evidence="16" type="ORF">A3G33_09925</name>
</gene>
<dbReference type="InterPro" id="IPR001048">
    <property type="entry name" value="Asp/Glu/Uridylate_kinase"/>
</dbReference>
<evidence type="ECO:0000256" key="13">
    <source>
        <dbReference type="RuleBase" id="RU003448"/>
    </source>
</evidence>
<dbReference type="GO" id="GO:0009088">
    <property type="term" value="P:threonine biosynthetic process"/>
    <property type="evidence" value="ECO:0007669"/>
    <property type="project" value="UniProtKB-UniPathway"/>
</dbReference>
<dbReference type="CDD" id="cd04923">
    <property type="entry name" value="ACT_AK-LysC-DapG-like_2"/>
    <property type="match status" value="1"/>
</dbReference>
<dbReference type="GO" id="GO:0009090">
    <property type="term" value="P:homoserine biosynthetic process"/>
    <property type="evidence" value="ECO:0007669"/>
    <property type="project" value="TreeGrafter"/>
</dbReference>
<dbReference type="Proteomes" id="UP000178187">
    <property type="component" value="Unassembled WGS sequence"/>
</dbReference>
<evidence type="ECO:0000256" key="4">
    <source>
        <dbReference type="ARBA" id="ARBA00010122"/>
    </source>
</evidence>
<evidence type="ECO:0000256" key="14">
    <source>
        <dbReference type="RuleBase" id="RU004249"/>
    </source>
</evidence>
<evidence type="ECO:0000256" key="10">
    <source>
        <dbReference type="ARBA" id="ARBA00023154"/>
    </source>
</evidence>
<evidence type="ECO:0000256" key="7">
    <source>
        <dbReference type="ARBA" id="ARBA00022741"/>
    </source>
</evidence>
<dbReference type="UniPathway" id="UPA00050">
    <property type="reaction ID" value="UER00461"/>
</dbReference>
<dbReference type="CDD" id="cd04913">
    <property type="entry name" value="ACT_AKii-LysC-BS-like_1"/>
    <property type="match status" value="1"/>
</dbReference>
<dbReference type="GO" id="GO:0004072">
    <property type="term" value="F:aspartate kinase activity"/>
    <property type="evidence" value="ECO:0007669"/>
    <property type="project" value="UniProtKB-EC"/>
</dbReference>
<comment type="pathway">
    <text evidence="3 14">Amino-acid biosynthesis; L-threonine biosynthesis; L-threonine from L-aspartate: step 1/5.</text>
</comment>
<evidence type="ECO:0000256" key="8">
    <source>
        <dbReference type="ARBA" id="ARBA00022777"/>
    </source>
</evidence>
<keyword evidence="9 12" id="KW-0067">ATP-binding</keyword>
<evidence type="ECO:0000259" key="15">
    <source>
        <dbReference type="PROSITE" id="PS51671"/>
    </source>
</evidence>
<dbReference type="InterPro" id="IPR005260">
    <property type="entry name" value="Asp_kin_monofn"/>
</dbReference>
<evidence type="ECO:0000256" key="12">
    <source>
        <dbReference type="PIRSR" id="PIRSR000726-1"/>
    </source>
</evidence>
<dbReference type="AlphaFoldDB" id="A0A1G1L241"/>
<dbReference type="NCBIfam" id="TIGR00657">
    <property type="entry name" value="asp_kinases"/>
    <property type="match status" value="1"/>
</dbReference>
<dbReference type="SUPFAM" id="SSF53633">
    <property type="entry name" value="Carbamate kinase-like"/>
    <property type="match status" value="1"/>
</dbReference>
<dbReference type="PROSITE" id="PS51671">
    <property type="entry name" value="ACT"/>
    <property type="match status" value="1"/>
</dbReference>
<comment type="pathway">
    <text evidence="2 14">Amino-acid biosynthesis; L-methionine biosynthesis via de novo pathway; L-homoserine from L-aspartate: step 1/3.</text>
</comment>
<dbReference type="Pfam" id="PF00696">
    <property type="entry name" value="AA_kinase"/>
    <property type="match status" value="1"/>
</dbReference>
<proteinExistence type="inferred from homology"/>
<keyword evidence="5 14" id="KW-0028">Amino-acid biosynthesis</keyword>
<comment type="catalytic activity">
    <reaction evidence="11 13">
        <text>L-aspartate + ATP = 4-phospho-L-aspartate + ADP</text>
        <dbReference type="Rhea" id="RHEA:23776"/>
        <dbReference type="ChEBI" id="CHEBI:29991"/>
        <dbReference type="ChEBI" id="CHEBI:30616"/>
        <dbReference type="ChEBI" id="CHEBI:57535"/>
        <dbReference type="ChEBI" id="CHEBI:456216"/>
        <dbReference type="EC" id="2.7.2.4"/>
    </reaction>
</comment>
<dbReference type="UniPathway" id="UPA00034">
    <property type="reaction ID" value="UER00015"/>
</dbReference>
<feature type="domain" description="ACT" evidence="15">
    <location>
        <begin position="264"/>
        <end position="347"/>
    </location>
</feature>
<feature type="binding site" evidence="12">
    <location>
        <position position="184"/>
    </location>
    <ligand>
        <name>ATP</name>
        <dbReference type="ChEBI" id="CHEBI:30616"/>
    </ligand>
</feature>
<dbReference type="FunFam" id="3.40.1160.10:FF:000002">
    <property type="entry name" value="Aspartokinase"/>
    <property type="match status" value="1"/>
</dbReference>